<feature type="transmembrane region" description="Helical" evidence="1">
    <location>
        <begin position="126"/>
        <end position="149"/>
    </location>
</feature>
<dbReference type="AlphaFoldDB" id="A0A2S7K2U1"/>
<keyword evidence="1" id="KW-0812">Transmembrane</keyword>
<keyword evidence="1" id="KW-0472">Membrane</keyword>
<dbReference type="EMBL" id="PJCH01000011">
    <property type="protein sequence ID" value="PQA86824.1"/>
    <property type="molecule type" value="Genomic_DNA"/>
</dbReference>
<sequence>MGYPAEVMETQILEAEIESALKERAAPALTLVKIEQANTSLHGGVFKALALIYAALLAVFWLTFAGDKEALFMVAISAVYLAAYMGTPFMLSRVGGRVDPVQEKSFAAFLKEPFETWTGVVSGREAMLQILLVPSAVLIAGAGMGLIIAMSR</sequence>
<evidence type="ECO:0000256" key="1">
    <source>
        <dbReference type="SAM" id="Phobius"/>
    </source>
</evidence>
<name>A0A2S7K2U1_9PROT</name>
<proteinExistence type="predicted"/>
<comment type="caution">
    <text evidence="2">The sequence shown here is derived from an EMBL/GenBank/DDBJ whole genome shotgun (WGS) entry which is preliminary data.</text>
</comment>
<feature type="transmembrane region" description="Helical" evidence="1">
    <location>
        <begin position="45"/>
        <end position="64"/>
    </location>
</feature>
<evidence type="ECO:0000313" key="2">
    <source>
        <dbReference type="EMBL" id="PQA86824.1"/>
    </source>
</evidence>
<organism evidence="2 3">
    <name type="scientific">Hyphococcus luteus</name>
    <dbReference type="NCBI Taxonomy" id="2058213"/>
    <lineage>
        <taxon>Bacteria</taxon>
        <taxon>Pseudomonadati</taxon>
        <taxon>Pseudomonadota</taxon>
        <taxon>Alphaproteobacteria</taxon>
        <taxon>Parvularculales</taxon>
        <taxon>Parvularculaceae</taxon>
        <taxon>Hyphococcus</taxon>
    </lineage>
</organism>
<accession>A0A2S7K2U1</accession>
<dbReference type="Proteomes" id="UP000239504">
    <property type="component" value="Unassembled WGS sequence"/>
</dbReference>
<dbReference type="OrthoDB" id="7188807at2"/>
<gene>
    <name evidence="2" type="ORF">CW354_15190</name>
</gene>
<dbReference type="RefSeq" id="WP_104830941.1">
    <property type="nucleotide sequence ID" value="NZ_PJCH01000011.1"/>
</dbReference>
<reference evidence="2 3" key="1">
    <citation type="submission" date="2017-12" db="EMBL/GenBank/DDBJ databases">
        <authorList>
            <person name="Hurst M.R.H."/>
        </authorList>
    </citation>
    <scope>NUCLEOTIDE SEQUENCE [LARGE SCALE GENOMIC DNA]</scope>
    <source>
        <strain evidence="2 3">SY-3-19</strain>
    </source>
</reference>
<keyword evidence="3" id="KW-1185">Reference proteome</keyword>
<protein>
    <submittedName>
        <fullName evidence="2">Uncharacterized protein</fullName>
    </submittedName>
</protein>
<evidence type="ECO:0000313" key="3">
    <source>
        <dbReference type="Proteomes" id="UP000239504"/>
    </source>
</evidence>
<keyword evidence="1" id="KW-1133">Transmembrane helix</keyword>
<feature type="transmembrane region" description="Helical" evidence="1">
    <location>
        <begin position="71"/>
        <end position="91"/>
    </location>
</feature>